<reference evidence="1" key="1">
    <citation type="submission" date="2021-02" db="EMBL/GenBank/DDBJ databases">
        <authorList>
            <person name="Dougan E. K."/>
            <person name="Rhodes N."/>
            <person name="Thang M."/>
            <person name="Chan C."/>
        </authorList>
    </citation>
    <scope>NUCLEOTIDE SEQUENCE</scope>
</reference>
<accession>A0A812WAV4</accession>
<evidence type="ECO:0000313" key="2">
    <source>
        <dbReference type="Proteomes" id="UP000649617"/>
    </source>
</evidence>
<dbReference type="Gene3D" id="3.80.10.10">
    <property type="entry name" value="Ribonuclease Inhibitor"/>
    <property type="match status" value="1"/>
</dbReference>
<gene>
    <name evidence="1" type="ORF">SPIL2461_LOCUS18194</name>
</gene>
<proteinExistence type="predicted"/>
<dbReference type="PANTHER" id="PTHR47186:SF3">
    <property type="entry name" value="OS09G0267800 PROTEIN"/>
    <property type="match status" value="1"/>
</dbReference>
<dbReference type="EMBL" id="CAJNIZ010043657">
    <property type="protein sequence ID" value="CAE7665438.1"/>
    <property type="molecule type" value="Genomic_DNA"/>
</dbReference>
<dbReference type="SUPFAM" id="SSF52047">
    <property type="entry name" value="RNI-like"/>
    <property type="match status" value="1"/>
</dbReference>
<comment type="caution">
    <text evidence="1">The sequence shown here is derived from an EMBL/GenBank/DDBJ whole genome shotgun (WGS) entry which is preliminary data.</text>
</comment>
<dbReference type="InterPro" id="IPR032675">
    <property type="entry name" value="LRR_dom_sf"/>
</dbReference>
<dbReference type="OrthoDB" id="415477at2759"/>
<protein>
    <submittedName>
        <fullName evidence="1">Uncharacterized protein</fullName>
    </submittedName>
</protein>
<evidence type="ECO:0000313" key="1">
    <source>
        <dbReference type="EMBL" id="CAE7665438.1"/>
    </source>
</evidence>
<sequence>MKHRGMGQICKTDREKDFPIEVFRSGIAIESSQCEDLGFGVYRPASRGRQTPTAALDSALNSFFAQSALAQLLHRRISISPFLDAIAAHTSQEELVLPCLSHALNDPQQFLADFSPKLSSLLQLRSLKLDFGWRSIYANSNISSLTSVADIGSGIRPLQQLEDLALRLSGCKNLKSLDGLDTALAQLTSLKSLELQFEACERLQSFSELGKSLGLLVNLTSLECSLGGCRKLVDADVRDLGKGIRNLSKLNRLKVDLSGAKHIFYMTELGRSVRFLRDLKHLELDVSLCTNLCDVSTLGNSLRMLLMETQNFQPHSGSVFALKLDKSGVRINREKVSGYDDPAIFVKSLGVRALCDPDEADLRPPSPKGRQAVWLTHLEEQDIKRSYQVPMGCQGLFKGCPRLY</sequence>
<dbReference type="PANTHER" id="PTHR47186">
    <property type="entry name" value="LEUCINE-RICH REPEAT-CONTAINING PROTEIN 57"/>
    <property type="match status" value="1"/>
</dbReference>
<dbReference type="AlphaFoldDB" id="A0A812WAV4"/>
<name>A0A812WAV4_SYMPI</name>
<keyword evidence="2" id="KW-1185">Reference proteome</keyword>
<organism evidence="1 2">
    <name type="scientific">Symbiodinium pilosum</name>
    <name type="common">Dinoflagellate</name>
    <dbReference type="NCBI Taxonomy" id="2952"/>
    <lineage>
        <taxon>Eukaryota</taxon>
        <taxon>Sar</taxon>
        <taxon>Alveolata</taxon>
        <taxon>Dinophyceae</taxon>
        <taxon>Suessiales</taxon>
        <taxon>Symbiodiniaceae</taxon>
        <taxon>Symbiodinium</taxon>
    </lineage>
</organism>
<dbReference type="Proteomes" id="UP000649617">
    <property type="component" value="Unassembled WGS sequence"/>
</dbReference>